<evidence type="ECO:0000313" key="1">
    <source>
        <dbReference type="EMBL" id="MFC3759474.1"/>
    </source>
</evidence>
<evidence type="ECO:0000313" key="2">
    <source>
        <dbReference type="Proteomes" id="UP001595699"/>
    </source>
</evidence>
<proteinExistence type="predicted"/>
<comment type="caution">
    <text evidence="1">The sequence shown here is derived from an EMBL/GenBank/DDBJ whole genome shotgun (WGS) entry which is preliminary data.</text>
</comment>
<organism evidence="1 2">
    <name type="scientific">Tenggerimyces flavus</name>
    <dbReference type="NCBI Taxonomy" id="1708749"/>
    <lineage>
        <taxon>Bacteria</taxon>
        <taxon>Bacillati</taxon>
        <taxon>Actinomycetota</taxon>
        <taxon>Actinomycetes</taxon>
        <taxon>Propionibacteriales</taxon>
        <taxon>Nocardioidaceae</taxon>
        <taxon>Tenggerimyces</taxon>
    </lineage>
</organism>
<gene>
    <name evidence="1" type="ORF">ACFOUW_01360</name>
</gene>
<keyword evidence="2" id="KW-1185">Reference proteome</keyword>
<dbReference type="EMBL" id="JBHRZH010000001">
    <property type="protein sequence ID" value="MFC3759474.1"/>
    <property type="molecule type" value="Genomic_DNA"/>
</dbReference>
<reference evidence="2" key="1">
    <citation type="journal article" date="2019" name="Int. J. Syst. Evol. Microbiol.">
        <title>The Global Catalogue of Microorganisms (GCM) 10K type strain sequencing project: providing services to taxonomists for standard genome sequencing and annotation.</title>
        <authorList>
            <consortium name="The Broad Institute Genomics Platform"/>
            <consortium name="The Broad Institute Genome Sequencing Center for Infectious Disease"/>
            <person name="Wu L."/>
            <person name="Ma J."/>
        </authorList>
    </citation>
    <scope>NUCLEOTIDE SEQUENCE [LARGE SCALE GENOMIC DNA]</scope>
    <source>
        <strain evidence="2">CGMCC 4.7241</strain>
    </source>
</reference>
<name>A0ABV7Y606_9ACTN</name>
<sequence length="50" mass="5826">MEFLVLLGVFLLVAIASIAGWTPDNRTGRDWQPREGWKPFLDLRRRPAMK</sequence>
<protein>
    <submittedName>
        <fullName evidence="1">Uncharacterized protein</fullName>
    </submittedName>
</protein>
<dbReference type="Proteomes" id="UP001595699">
    <property type="component" value="Unassembled WGS sequence"/>
</dbReference>
<accession>A0ABV7Y606</accession>
<dbReference type="RefSeq" id="WP_239556689.1">
    <property type="nucleotide sequence ID" value="NZ_JAFBCM010000001.1"/>
</dbReference>